<organism evidence="1">
    <name type="scientific">Streptomyces sp. Y1</name>
    <dbReference type="NCBI Taxonomy" id="3238634"/>
    <lineage>
        <taxon>Bacteria</taxon>
        <taxon>Bacillati</taxon>
        <taxon>Actinomycetota</taxon>
        <taxon>Actinomycetes</taxon>
        <taxon>Kitasatosporales</taxon>
        <taxon>Streptomycetaceae</taxon>
        <taxon>Streptomyces</taxon>
    </lineage>
</organism>
<evidence type="ECO:0008006" key="2">
    <source>
        <dbReference type="Google" id="ProtNLM"/>
    </source>
</evidence>
<proteinExistence type="predicted"/>
<reference evidence="1" key="1">
    <citation type="submission" date="2024-07" db="EMBL/GenBank/DDBJ databases">
        <authorList>
            <person name="Yu S.T."/>
        </authorList>
    </citation>
    <scope>NUCLEOTIDE SEQUENCE</scope>
    <source>
        <strain evidence="1">Y1</strain>
    </source>
</reference>
<dbReference type="AlphaFoldDB" id="A0AB39TB40"/>
<dbReference type="InterPro" id="IPR014721">
    <property type="entry name" value="Ribsml_uS5_D2-typ_fold_subgr"/>
</dbReference>
<protein>
    <recommendedName>
        <fullName evidence="2">Translation elongation factor EFG/EF2 domain-containing protein</fullName>
    </recommendedName>
</protein>
<gene>
    <name evidence="1" type="ORF">AB2U05_00120</name>
</gene>
<sequence length="123" mass="13194">MHVRYVRQAGCPSDVAVTTVDFEPWEEGLHLEAATDATVRGDVLPGDLERFHAALAEGVRAELAEQLPGVPLALALVVHHTTVHLIDTREHSYRMAGRLAAREALAALAAPNSRGGQEPSGRT</sequence>
<dbReference type="Gene3D" id="3.30.230.10">
    <property type="match status" value="1"/>
</dbReference>
<dbReference type="EMBL" id="CP163445">
    <property type="protein sequence ID" value="XDQ76996.1"/>
    <property type="molecule type" value="Genomic_DNA"/>
</dbReference>
<name>A0AB39TB40_9ACTN</name>
<dbReference type="RefSeq" id="WP_369182013.1">
    <property type="nucleotide sequence ID" value="NZ_CP163445.1"/>
</dbReference>
<accession>A0AB39TB40</accession>
<evidence type="ECO:0000313" key="1">
    <source>
        <dbReference type="EMBL" id="XDQ76996.1"/>
    </source>
</evidence>